<dbReference type="GeneID" id="78828558"/>
<name>A0AAP5JVX1_9BACL</name>
<gene>
    <name evidence="2" type="ORF">P7H09_17055</name>
</gene>
<dbReference type="RefSeq" id="WP_257788469.1">
    <property type="nucleotide sequence ID" value="NZ_CBCRXL010000004.1"/>
</dbReference>
<proteinExistence type="predicted"/>
<sequence length="43" mass="4819">MAAQFLDGILITGTGLIGMGLFYRIYTGLTIRKKRMLTQEVQV</sequence>
<keyword evidence="1" id="KW-1133">Transmembrane helix</keyword>
<dbReference type="AlphaFoldDB" id="A0AAP5JVX1"/>
<feature type="transmembrane region" description="Helical" evidence="1">
    <location>
        <begin position="6"/>
        <end position="26"/>
    </location>
</feature>
<dbReference type="EMBL" id="JARQGV010000004">
    <property type="protein sequence ID" value="MDT2252905.1"/>
    <property type="molecule type" value="Genomic_DNA"/>
</dbReference>
<reference evidence="2" key="1">
    <citation type="journal article" date="2023" name="J. Vet. Diagn. Invest.">
        <title>Oxytetracycline-resistant Paenibacillus larvae identified in commercial beekeeping operations in Saskatchewan using pooled honey sampling.</title>
        <authorList>
            <person name="Obshta O."/>
            <person name="Zabrodski M.W."/>
            <person name="Soomro T."/>
            <person name="Wilson G."/>
            <person name="Masood F."/>
            <person name="Thebeau J."/>
            <person name="Silva M.C.B."/>
            <person name="Biganski S."/>
            <person name="Kozii I.V."/>
            <person name="Koziy R.V."/>
            <person name="Raza M.F."/>
            <person name="Jose M.S."/>
            <person name="Simko E."/>
            <person name="Wood S.C."/>
        </authorList>
    </citation>
    <scope>NUCLEOTIDE SEQUENCE</scope>
    <source>
        <strain evidence="2">PL001</strain>
    </source>
</reference>
<organism evidence="2 3">
    <name type="scientific">Paenibacillus larvae</name>
    <dbReference type="NCBI Taxonomy" id="1464"/>
    <lineage>
        <taxon>Bacteria</taxon>
        <taxon>Bacillati</taxon>
        <taxon>Bacillota</taxon>
        <taxon>Bacilli</taxon>
        <taxon>Bacillales</taxon>
        <taxon>Paenibacillaceae</taxon>
        <taxon>Paenibacillus</taxon>
    </lineage>
</organism>
<evidence type="ECO:0000256" key="1">
    <source>
        <dbReference type="SAM" id="Phobius"/>
    </source>
</evidence>
<keyword evidence="1" id="KW-0812">Transmembrane</keyword>
<protein>
    <submittedName>
        <fullName evidence="2">Uncharacterized protein</fullName>
    </submittedName>
</protein>
<evidence type="ECO:0000313" key="2">
    <source>
        <dbReference type="EMBL" id="MDT2252905.1"/>
    </source>
</evidence>
<accession>A0AAP5JVX1</accession>
<dbReference type="Proteomes" id="UP001259239">
    <property type="component" value="Unassembled WGS sequence"/>
</dbReference>
<comment type="caution">
    <text evidence="2">The sequence shown here is derived from an EMBL/GenBank/DDBJ whole genome shotgun (WGS) entry which is preliminary data.</text>
</comment>
<reference evidence="2" key="2">
    <citation type="submission" date="2023-03" db="EMBL/GenBank/DDBJ databases">
        <authorList>
            <person name="Obshta O."/>
            <person name="Zabrodski M.W."/>
            <person name="Soomro T."/>
            <person name="Wilson G."/>
            <person name="Masood F."/>
            <person name="Thebeau J."/>
            <person name="Bezerra Da Silva M.C."/>
            <person name="Raza F."/>
            <person name="Biganski S."/>
            <person name="Jose M."/>
            <person name="Camilli M."/>
            <person name="Kozii I.V."/>
            <person name="Kozii R.V."/>
            <person name="Simko E."/>
            <person name="Wood S.C."/>
        </authorList>
    </citation>
    <scope>NUCLEOTIDE SEQUENCE</scope>
    <source>
        <strain evidence="2">PL001</strain>
    </source>
</reference>
<evidence type="ECO:0000313" key="3">
    <source>
        <dbReference type="Proteomes" id="UP001259239"/>
    </source>
</evidence>
<keyword evidence="1" id="KW-0472">Membrane</keyword>